<sequence length="344" mass="39024">MILFCFTQKYSACFLSKILFRTATRKSCAKLSFYTSRLLHKRHLSQNKGLQSVYAQNDRFIPLCSDPSASDLAKLQNFLDMHPSIFVLTGAGLSTESGIPDYRSEGVGLYATSPNRPVQYVDFLKSSQIRQRYWARNYIGWPRFSSFQPNRCLYILSDWERKGRIHWLVTQNVDALHYKAGSQRVTELHGSTHRVLCLSCNYRITRHAFQTMIDEANRNWSLDIPTVMADRPDGDVDLDSDVIKEFVVPPCPSCGGILKPEVTFFGDNVPKTVVHEVLEKMFQADAMLVLGSSLEVYSGFRFIHRAHSHEMKIAIVNIGSTRADNLAEVKVSAKCGDVLQRLSV</sequence>
<keyword evidence="1 5" id="KW-0808">Transferase</keyword>
<evidence type="ECO:0000256" key="6">
    <source>
        <dbReference type="PROSITE-ProRule" id="PRU00236"/>
    </source>
</evidence>
<dbReference type="Proteomes" id="UP000735302">
    <property type="component" value="Unassembled WGS sequence"/>
</dbReference>
<comment type="catalytic activity">
    <reaction evidence="5">
        <text>N(6)-acetyl-L-lysyl-[protein] + NAD(+) + H2O = 2''-O-acetyl-ADP-D-ribose + nicotinamide + L-lysyl-[protein]</text>
        <dbReference type="Rhea" id="RHEA:43636"/>
        <dbReference type="Rhea" id="RHEA-COMP:9752"/>
        <dbReference type="Rhea" id="RHEA-COMP:10731"/>
        <dbReference type="ChEBI" id="CHEBI:15377"/>
        <dbReference type="ChEBI" id="CHEBI:17154"/>
        <dbReference type="ChEBI" id="CHEBI:29969"/>
        <dbReference type="ChEBI" id="CHEBI:57540"/>
        <dbReference type="ChEBI" id="CHEBI:61930"/>
        <dbReference type="ChEBI" id="CHEBI:83767"/>
        <dbReference type="EC" id="2.3.1.286"/>
    </reaction>
</comment>
<feature type="domain" description="Deacetylase sirtuin-type" evidence="7">
    <location>
        <begin position="62"/>
        <end position="344"/>
    </location>
</feature>
<dbReference type="InterPro" id="IPR026587">
    <property type="entry name" value="Sirtuin_class_II"/>
</dbReference>
<evidence type="ECO:0000259" key="7">
    <source>
        <dbReference type="PROSITE" id="PS50305"/>
    </source>
</evidence>
<dbReference type="NCBIfam" id="NF003738">
    <property type="entry name" value="PRK05333.1"/>
    <property type="match status" value="1"/>
</dbReference>
<comment type="caution">
    <text evidence="8">The sequence shown here is derived from an EMBL/GenBank/DDBJ whole genome shotgun (WGS) entry which is preliminary data.</text>
</comment>
<evidence type="ECO:0000256" key="4">
    <source>
        <dbReference type="ARBA" id="ARBA00023027"/>
    </source>
</evidence>
<dbReference type="PROSITE" id="PS50305">
    <property type="entry name" value="SIRTUIN"/>
    <property type="match status" value="1"/>
</dbReference>
<evidence type="ECO:0000313" key="9">
    <source>
        <dbReference type="Proteomes" id="UP000735302"/>
    </source>
</evidence>
<dbReference type="InterPro" id="IPR050134">
    <property type="entry name" value="NAD-dep_sirtuin_deacylases"/>
</dbReference>
<comment type="subcellular location">
    <subcellularLocation>
        <location evidence="5">Mitochondrion matrix</location>
    </subcellularLocation>
</comment>
<evidence type="ECO:0000256" key="3">
    <source>
        <dbReference type="ARBA" id="ARBA00022833"/>
    </source>
</evidence>
<keyword evidence="3 5" id="KW-0862">Zinc</keyword>
<dbReference type="HAMAP" id="MF_01967">
    <property type="entry name" value="Sirtuin_ClassII"/>
    <property type="match status" value="1"/>
</dbReference>
<dbReference type="PANTHER" id="PTHR11085">
    <property type="entry name" value="NAD-DEPENDENT PROTEIN DEACYLASE SIRTUIN-5, MITOCHONDRIAL-RELATED"/>
    <property type="match status" value="1"/>
</dbReference>
<dbReference type="Pfam" id="PF02146">
    <property type="entry name" value="SIR2"/>
    <property type="match status" value="1"/>
</dbReference>
<dbReference type="SUPFAM" id="SSF52467">
    <property type="entry name" value="DHS-like NAD/FAD-binding domain"/>
    <property type="match status" value="1"/>
</dbReference>
<feature type="binding site" evidence="5 6">
    <location>
        <position position="197"/>
    </location>
    <ligand>
        <name>Zn(2+)</name>
        <dbReference type="ChEBI" id="CHEBI:29105"/>
    </ligand>
</feature>
<dbReference type="GO" id="GO:0070403">
    <property type="term" value="F:NAD+ binding"/>
    <property type="evidence" value="ECO:0007669"/>
    <property type="project" value="UniProtKB-UniRule"/>
</dbReference>
<feature type="binding site" evidence="5 6">
    <location>
        <position position="251"/>
    </location>
    <ligand>
        <name>Zn(2+)</name>
        <dbReference type="ChEBI" id="CHEBI:29105"/>
    </ligand>
</feature>
<comment type="similarity">
    <text evidence="5">Belongs to the sirtuin family. Class II subfamily.</text>
</comment>
<dbReference type="EMBL" id="BLXT01004458">
    <property type="protein sequence ID" value="GFO12771.1"/>
    <property type="molecule type" value="Genomic_DNA"/>
</dbReference>
<keyword evidence="4 5" id="KW-0520">NAD</keyword>
<dbReference type="InterPro" id="IPR029035">
    <property type="entry name" value="DHS-like_NAD/FAD-binding_dom"/>
</dbReference>
<name>A0AAV4AX30_9GAST</name>
<dbReference type="PANTHER" id="PTHR11085:SF10">
    <property type="entry name" value="NAD-DEPENDENT PROTEIN DEACYLASE SIRTUIN-5, MITOCHONDRIAL-RELATED"/>
    <property type="match status" value="1"/>
</dbReference>
<accession>A0AAV4AX30</accession>
<comment type="cofactor">
    <cofactor evidence="5">
        <name>Zn(2+)</name>
        <dbReference type="ChEBI" id="CHEBI:29105"/>
    </cofactor>
    <text evidence="5">Binds 1 zinc ion per subunit.</text>
</comment>
<dbReference type="InterPro" id="IPR003000">
    <property type="entry name" value="Sirtuin"/>
</dbReference>
<organism evidence="8 9">
    <name type="scientific">Plakobranchus ocellatus</name>
    <dbReference type="NCBI Taxonomy" id="259542"/>
    <lineage>
        <taxon>Eukaryota</taxon>
        <taxon>Metazoa</taxon>
        <taxon>Spiralia</taxon>
        <taxon>Lophotrochozoa</taxon>
        <taxon>Mollusca</taxon>
        <taxon>Gastropoda</taxon>
        <taxon>Heterobranchia</taxon>
        <taxon>Euthyneura</taxon>
        <taxon>Panpulmonata</taxon>
        <taxon>Sacoglossa</taxon>
        <taxon>Placobranchoidea</taxon>
        <taxon>Plakobranchidae</taxon>
        <taxon>Plakobranchus</taxon>
    </lineage>
</organism>
<evidence type="ECO:0000256" key="2">
    <source>
        <dbReference type="ARBA" id="ARBA00022723"/>
    </source>
</evidence>
<dbReference type="GO" id="GO:0017136">
    <property type="term" value="F:histone deacetylase activity, NAD-dependent"/>
    <property type="evidence" value="ECO:0007669"/>
    <property type="project" value="TreeGrafter"/>
</dbReference>
<dbReference type="CDD" id="cd01409">
    <property type="entry name" value="SIRT4"/>
    <property type="match status" value="1"/>
</dbReference>
<dbReference type="InterPro" id="IPR026590">
    <property type="entry name" value="Ssirtuin_cat_dom"/>
</dbReference>
<proteinExistence type="inferred from homology"/>
<dbReference type="EC" id="2.3.1.-" evidence="5"/>
<gene>
    <name evidence="8" type="ORF">PoB_003927600</name>
</gene>
<feature type="binding site" evidence="5">
    <location>
        <begin position="90"/>
        <end position="110"/>
    </location>
    <ligand>
        <name>NAD(+)</name>
        <dbReference type="ChEBI" id="CHEBI:57540"/>
    </ligand>
</feature>
<dbReference type="Gene3D" id="3.30.1600.10">
    <property type="entry name" value="SIR2/SIRT2 'Small Domain"/>
    <property type="match status" value="1"/>
</dbReference>
<dbReference type="GO" id="GO:0005759">
    <property type="term" value="C:mitochondrial matrix"/>
    <property type="evidence" value="ECO:0007669"/>
    <property type="project" value="UniProtKB-SubCell"/>
</dbReference>
<evidence type="ECO:0000256" key="5">
    <source>
        <dbReference type="HAMAP-Rule" id="MF_03161"/>
    </source>
</evidence>
<dbReference type="InterPro" id="IPR026591">
    <property type="entry name" value="Sirtuin_cat_small_dom_sf"/>
</dbReference>
<keyword evidence="2 5" id="KW-0479">Metal-binding</keyword>
<dbReference type="GO" id="GO:0008270">
    <property type="term" value="F:zinc ion binding"/>
    <property type="evidence" value="ECO:0007669"/>
    <property type="project" value="UniProtKB-UniRule"/>
</dbReference>
<feature type="binding site" evidence="5 6">
    <location>
        <position position="200"/>
    </location>
    <ligand>
        <name>Zn(2+)</name>
        <dbReference type="ChEBI" id="CHEBI:29105"/>
    </ligand>
</feature>
<comment type="function">
    <text evidence="5">NAD-dependent protein deacylase. Catalyzes the NAD-dependent hydrolysis of acyl groups from lysine residues.</text>
</comment>
<dbReference type="Gene3D" id="3.40.50.1220">
    <property type="entry name" value="TPP-binding domain"/>
    <property type="match status" value="1"/>
</dbReference>
<evidence type="ECO:0000256" key="1">
    <source>
        <dbReference type="ARBA" id="ARBA00022679"/>
    </source>
</evidence>
<feature type="active site" description="Proton acceptor" evidence="5 6">
    <location>
        <position position="189"/>
    </location>
</feature>
<feature type="binding site" evidence="5">
    <location>
        <begin position="317"/>
        <end position="319"/>
    </location>
    <ligand>
        <name>NAD(+)</name>
        <dbReference type="ChEBI" id="CHEBI:57540"/>
    </ligand>
</feature>
<feature type="binding site" evidence="5">
    <location>
        <begin position="291"/>
        <end position="293"/>
    </location>
    <ligand>
        <name>NAD(+)</name>
        <dbReference type="ChEBI" id="CHEBI:57540"/>
    </ligand>
</feature>
<protein>
    <recommendedName>
        <fullName evidence="5">NAD-dependent protein deacylase</fullName>
        <ecNumber evidence="5">2.3.1.-</ecNumber>
    </recommendedName>
    <alternativeName>
        <fullName evidence="5">Regulatory protein SIR2 homolog</fullName>
    </alternativeName>
</protein>
<keyword evidence="5" id="KW-0496">Mitochondrion</keyword>
<evidence type="ECO:0000313" key="8">
    <source>
        <dbReference type="EMBL" id="GFO12771.1"/>
    </source>
</evidence>
<keyword evidence="9" id="KW-1185">Reference proteome</keyword>
<reference evidence="8 9" key="1">
    <citation type="journal article" date="2021" name="Elife">
        <title>Chloroplast acquisition without the gene transfer in kleptoplastic sea slugs, Plakobranchus ocellatus.</title>
        <authorList>
            <person name="Maeda T."/>
            <person name="Takahashi S."/>
            <person name="Yoshida T."/>
            <person name="Shimamura S."/>
            <person name="Takaki Y."/>
            <person name="Nagai Y."/>
            <person name="Toyoda A."/>
            <person name="Suzuki Y."/>
            <person name="Arimoto A."/>
            <person name="Ishii H."/>
            <person name="Satoh N."/>
            <person name="Nishiyama T."/>
            <person name="Hasebe M."/>
            <person name="Maruyama T."/>
            <person name="Minagawa J."/>
            <person name="Obokata J."/>
            <person name="Shigenobu S."/>
        </authorList>
    </citation>
    <scope>NUCLEOTIDE SEQUENCE [LARGE SCALE GENOMIC DNA]</scope>
</reference>
<dbReference type="AlphaFoldDB" id="A0AAV4AX30"/>
<feature type="binding site" evidence="5">
    <location>
        <position position="335"/>
    </location>
    <ligand>
        <name>NAD(+)</name>
        <dbReference type="ChEBI" id="CHEBI:57540"/>
    </ligand>
</feature>
<feature type="binding site" evidence="5">
    <location>
        <begin position="171"/>
        <end position="174"/>
    </location>
    <ligand>
        <name>NAD(+)</name>
        <dbReference type="ChEBI" id="CHEBI:57540"/>
    </ligand>
</feature>
<feature type="binding site" evidence="5 6">
    <location>
        <position position="254"/>
    </location>
    <ligand>
        <name>Zn(2+)</name>
        <dbReference type="ChEBI" id="CHEBI:29105"/>
    </ligand>
</feature>